<comment type="caution">
    <text evidence="10">The sequence shown here is derived from an EMBL/GenBank/DDBJ whole genome shotgun (WGS) entry which is preliminary data.</text>
</comment>
<evidence type="ECO:0000256" key="2">
    <source>
        <dbReference type="ARBA" id="ARBA00022792"/>
    </source>
</evidence>
<name>A0A8J5QRZ6_9ASCO</name>
<keyword evidence="11" id="KW-1185">Reference proteome</keyword>
<comment type="subcellular location">
    <subcellularLocation>
        <location evidence="1">Mitochondrion inner membrane</location>
    </subcellularLocation>
</comment>
<organism evidence="10 11">
    <name type="scientific">[Candida] subhashii</name>
    <dbReference type="NCBI Taxonomy" id="561895"/>
    <lineage>
        <taxon>Eukaryota</taxon>
        <taxon>Fungi</taxon>
        <taxon>Dikarya</taxon>
        <taxon>Ascomycota</taxon>
        <taxon>Saccharomycotina</taxon>
        <taxon>Pichiomycetes</taxon>
        <taxon>Debaryomycetaceae</taxon>
        <taxon>Spathaspora</taxon>
    </lineage>
</organism>
<comment type="function">
    <text evidence="7">Essential component of the PAM complex, a complex required for the translocation of transit peptide-containing proteins from the inner membrane into the mitochondrial matrix in an ATP-dependent manner. In the complex, it is required to stimulate activity of mtHSP70 (SSC1).</text>
</comment>
<keyword evidence="6" id="KW-0143">Chaperone</keyword>
<dbReference type="EMBL" id="JAGSYN010000050">
    <property type="protein sequence ID" value="KAG7665363.1"/>
    <property type="molecule type" value="Genomic_DNA"/>
</dbReference>
<keyword evidence="3" id="KW-0813">Transport</keyword>
<proteinExistence type="predicted"/>
<comment type="subunit">
    <text evidence="8">Heterodimer with PAM16. Component of the PAM complex, at least composed of mtHsp70, MGE1, TIM44, PAM16, PAM17 and PAM18.</text>
</comment>
<dbReference type="Proteomes" id="UP000694255">
    <property type="component" value="Unassembled WGS sequence"/>
</dbReference>
<dbReference type="RefSeq" id="XP_049265595.1">
    <property type="nucleotide sequence ID" value="XM_049404663.1"/>
</dbReference>
<evidence type="ECO:0000256" key="5">
    <source>
        <dbReference type="ARBA" id="ARBA00023136"/>
    </source>
</evidence>
<keyword evidence="4" id="KW-0496">Mitochondrion</keyword>
<evidence type="ECO:0000313" key="10">
    <source>
        <dbReference type="EMBL" id="KAG7665363.1"/>
    </source>
</evidence>
<keyword evidence="3" id="KW-0653">Protein transport</keyword>
<gene>
    <name evidence="10" type="ORF">J8A68_001051</name>
</gene>
<evidence type="ECO:0000259" key="9">
    <source>
        <dbReference type="PROSITE" id="PS50076"/>
    </source>
</evidence>
<dbReference type="PROSITE" id="PS50076">
    <property type="entry name" value="DNAJ_2"/>
    <property type="match status" value="1"/>
</dbReference>
<protein>
    <submittedName>
        <fullName evidence="10">MDJ2</fullName>
    </submittedName>
</protein>
<feature type="domain" description="J" evidence="9">
    <location>
        <begin position="82"/>
        <end position="143"/>
    </location>
</feature>
<dbReference type="GO" id="GO:0001405">
    <property type="term" value="C:PAM complex, Tim23 associated import motor"/>
    <property type="evidence" value="ECO:0007669"/>
    <property type="project" value="TreeGrafter"/>
</dbReference>
<evidence type="ECO:0000256" key="4">
    <source>
        <dbReference type="ARBA" id="ARBA00023128"/>
    </source>
</evidence>
<accession>A0A8J5QRZ6</accession>
<sequence>MVLPLVAGIGITIVALVTKTSLSAYRQYIHLTPVMIATLNNIRLTTPSSKPLDRSDPRYAIYERIRNTYPNRGFNEPMSEQEALLILGIEGDDILRVNRDMVRQRYRELMKVNHPDREGGSVFLSMKINQAKDVLDKSYMMNK</sequence>
<evidence type="ECO:0000256" key="7">
    <source>
        <dbReference type="ARBA" id="ARBA00037395"/>
    </source>
</evidence>
<keyword evidence="2" id="KW-0999">Mitochondrion inner membrane</keyword>
<dbReference type="GO" id="GO:0001671">
    <property type="term" value="F:ATPase activator activity"/>
    <property type="evidence" value="ECO:0007669"/>
    <property type="project" value="UniProtKB-ARBA"/>
</dbReference>
<evidence type="ECO:0000256" key="8">
    <source>
        <dbReference type="ARBA" id="ARBA00062349"/>
    </source>
</evidence>
<evidence type="ECO:0000256" key="6">
    <source>
        <dbReference type="ARBA" id="ARBA00023186"/>
    </source>
</evidence>
<dbReference type="OrthoDB" id="240298at2759"/>
<reference evidence="10 11" key="1">
    <citation type="journal article" date="2021" name="DNA Res.">
        <title>Genome analysis of Candida subhashii reveals its hybrid nature and dual mitochondrial genome conformations.</title>
        <authorList>
            <person name="Mixao V."/>
            <person name="Hegedusova E."/>
            <person name="Saus E."/>
            <person name="Pryszcz L.P."/>
            <person name="Cillingova A."/>
            <person name="Nosek J."/>
            <person name="Gabaldon T."/>
        </authorList>
    </citation>
    <scope>NUCLEOTIDE SEQUENCE [LARGE SCALE GENOMIC DNA]</scope>
    <source>
        <strain evidence="10 11">CBS 10753</strain>
    </source>
</reference>
<dbReference type="AlphaFoldDB" id="A0A8J5QRZ6"/>
<dbReference type="GO" id="GO:0030150">
    <property type="term" value="P:protein import into mitochondrial matrix"/>
    <property type="evidence" value="ECO:0007669"/>
    <property type="project" value="TreeGrafter"/>
</dbReference>
<dbReference type="CDD" id="cd06257">
    <property type="entry name" value="DnaJ"/>
    <property type="match status" value="1"/>
</dbReference>
<keyword evidence="5" id="KW-0472">Membrane</keyword>
<dbReference type="GeneID" id="73467852"/>
<dbReference type="FunFam" id="1.10.287.110:FF:000001">
    <property type="entry name" value="Import inner membrane translocase subunit tim14"/>
    <property type="match status" value="1"/>
</dbReference>
<dbReference type="PANTHER" id="PTHR12763">
    <property type="match status" value="1"/>
</dbReference>
<evidence type="ECO:0000256" key="1">
    <source>
        <dbReference type="ARBA" id="ARBA00004273"/>
    </source>
</evidence>
<evidence type="ECO:0000313" key="11">
    <source>
        <dbReference type="Proteomes" id="UP000694255"/>
    </source>
</evidence>
<evidence type="ECO:0000256" key="3">
    <source>
        <dbReference type="ARBA" id="ARBA00023010"/>
    </source>
</evidence>
<keyword evidence="3" id="KW-0811">Translocation</keyword>
<dbReference type="SMART" id="SM00271">
    <property type="entry name" value="DnaJ"/>
    <property type="match status" value="1"/>
</dbReference>
<dbReference type="InterPro" id="IPR001623">
    <property type="entry name" value="DnaJ_domain"/>
</dbReference>
<dbReference type="PANTHER" id="PTHR12763:SF29">
    <property type="entry name" value="MITOCHONDRIAL DNAJ HOMOLOG 2"/>
    <property type="match status" value="1"/>
</dbReference>